<dbReference type="PROSITE" id="PS00542">
    <property type="entry name" value="COMPLEX1_30K"/>
    <property type="match status" value="1"/>
</dbReference>
<sequence length="308" mass="35957">MIFGNIMKQSIVNIVIHKVIGTCITLGNWAGFGGFLLLKSKFQMLSRQVQGWRTLCRFTGIFNKDTRNCTTNASDKAGKNKPTIWKIDDIKREKLAKFGRYCAECLPKFVQRVQFAAGDELELLIHPSGVLPVMAFLKGNHSAQFTNIIFVTGMDIPSRKFRFEVIYALLSIRFNARIRVRTYTDEIAPLESITSIFKGANWYEREVYDMYGVWFNNHPDLRRILTDYGFEGHPFRKDFPLSGYVELRYDSELGRCVYEPTELAQEFRKFDLKTPWELMPNFREESMMSRYEQIGLEEPKEETQKDKK</sequence>
<keyword evidence="10" id="KW-1133">Transmembrane helix</keyword>
<feature type="transmembrane region" description="Helical" evidence="10">
    <location>
        <begin position="15"/>
        <end position="38"/>
    </location>
</feature>
<dbReference type="InterPro" id="IPR020396">
    <property type="entry name" value="NADH_UbQ_OxRdtase_CS"/>
</dbReference>
<evidence type="ECO:0000256" key="2">
    <source>
        <dbReference type="ARBA" id="ARBA00007569"/>
    </source>
</evidence>
<dbReference type="InterPro" id="IPR001268">
    <property type="entry name" value="NADH_UbQ_OxRdtase_30kDa_su"/>
</dbReference>
<reference evidence="12 13" key="1">
    <citation type="submission" date="2018-08" db="EMBL/GenBank/DDBJ databases">
        <authorList>
            <person name="Laetsch R D."/>
            <person name="Stevens L."/>
            <person name="Kumar S."/>
            <person name="Blaxter L. M."/>
        </authorList>
    </citation>
    <scope>NUCLEOTIDE SEQUENCE [LARGE SCALE GENOMIC DNA]</scope>
</reference>
<dbReference type="PANTHER" id="PTHR10884">
    <property type="entry name" value="NADH DEHYDROGENASE UBIQUINONE IRON-SULFUR PROTEIN 3"/>
    <property type="match status" value="1"/>
</dbReference>
<dbReference type="InterPro" id="IPR010218">
    <property type="entry name" value="NADH_DH_suC"/>
</dbReference>
<dbReference type="Proteomes" id="UP000276991">
    <property type="component" value="Unassembled WGS sequence"/>
</dbReference>
<keyword evidence="4 9" id="KW-0813">Transport</keyword>
<gene>
    <name evidence="12" type="ORF">NAV_LOCUS2423</name>
</gene>
<accession>A0A498SER3</accession>
<dbReference type="STRING" id="6277.A0A498SER3"/>
<dbReference type="AlphaFoldDB" id="A0A498SER3"/>
<evidence type="ECO:0000256" key="10">
    <source>
        <dbReference type="SAM" id="Phobius"/>
    </source>
</evidence>
<dbReference type="GO" id="GO:0016651">
    <property type="term" value="F:oxidoreductase activity, acting on NAD(P)H"/>
    <property type="evidence" value="ECO:0007669"/>
    <property type="project" value="InterPro"/>
</dbReference>
<comment type="catalytic activity">
    <reaction evidence="8">
        <text>a ubiquinone + NADH + 5 H(+)(in) = a ubiquinol + NAD(+) + 4 H(+)(out)</text>
        <dbReference type="Rhea" id="RHEA:29091"/>
        <dbReference type="Rhea" id="RHEA-COMP:9565"/>
        <dbReference type="Rhea" id="RHEA-COMP:9566"/>
        <dbReference type="ChEBI" id="CHEBI:15378"/>
        <dbReference type="ChEBI" id="CHEBI:16389"/>
        <dbReference type="ChEBI" id="CHEBI:17976"/>
        <dbReference type="ChEBI" id="CHEBI:57540"/>
        <dbReference type="ChEBI" id="CHEBI:57945"/>
        <dbReference type="EC" id="7.1.1.2"/>
    </reaction>
</comment>
<dbReference type="EMBL" id="UPTC01000254">
    <property type="protein sequence ID" value="VBB27593.1"/>
    <property type="molecule type" value="Genomic_DNA"/>
</dbReference>
<keyword evidence="13" id="KW-1185">Reference proteome</keyword>
<keyword evidence="10" id="KW-0812">Transmembrane</keyword>
<name>A0A498SER3_ACAVI</name>
<protein>
    <recommendedName>
        <fullName evidence="3">NADH dehydrogenase [ubiquinone] iron-sulfur protein 3, mitochondrial</fullName>
    </recommendedName>
</protein>
<dbReference type="GO" id="GO:0005739">
    <property type="term" value="C:mitochondrion"/>
    <property type="evidence" value="ECO:0007669"/>
    <property type="project" value="UniProtKB-SubCell"/>
</dbReference>
<evidence type="ECO:0000256" key="3">
    <source>
        <dbReference type="ARBA" id="ARBA00020084"/>
    </source>
</evidence>
<keyword evidence="6 9" id="KW-0520">NAD</keyword>
<dbReference type="InterPro" id="IPR037232">
    <property type="entry name" value="NADH_quin_OxRdtase_su_C/D-like"/>
</dbReference>
<dbReference type="FunFam" id="3.30.460.80:FF:000002">
    <property type="entry name" value="NADH dehydrogenase iron-sulfur protein 3, mitochondrial"/>
    <property type="match status" value="1"/>
</dbReference>
<dbReference type="OrthoDB" id="37721at2759"/>
<dbReference type="GO" id="GO:0016020">
    <property type="term" value="C:membrane"/>
    <property type="evidence" value="ECO:0007669"/>
    <property type="project" value="UniProtKB-ARBA"/>
</dbReference>
<dbReference type="HAMAP" id="MF_01357">
    <property type="entry name" value="NDH1_NuoC"/>
    <property type="match status" value="1"/>
</dbReference>
<evidence type="ECO:0000256" key="6">
    <source>
        <dbReference type="ARBA" id="ARBA00023027"/>
    </source>
</evidence>
<dbReference type="Gene3D" id="3.30.460.80">
    <property type="entry name" value="NADH:ubiquinone oxidoreductase, 30kDa subunit"/>
    <property type="match status" value="1"/>
</dbReference>
<keyword evidence="5 9" id="KW-1278">Translocase</keyword>
<evidence type="ECO:0000313" key="13">
    <source>
        <dbReference type="Proteomes" id="UP000276991"/>
    </source>
</evidence>
<dbReference type="NCBIfam" id="TIGR01961">
    <property type="entry name" value="NuoC_fam"/>
    <property type="match status" value="1"/>
</dbReference>
<keyword evidence="10" id="KW-0472">Membrane</keyword>
<dbReference type="GO" id="GO:0008137">
    <property type="term" value="F:NADH dehydrogenase (ubiquinone) activity"/>
    <property type="evidence" value="ECO:0007669"/>
    <property type="project" value="UniProtKB-EC"/>
</dbReference>
<evidence type="ECO:0000256" key="5">
    <source>
        <dbReference type="ARBA" id="ARBA00022967"/>
    </source>
</evidence>
<dbReference type="NCBIfam" id="NF004733">
    <property type="entry name" value="PRK06074.1-5"/>
    <property type="match status" value="1"/>
</dbReference>
<keyword evidence="7" id="KW-0830">Ubiquinone</keyword>
<evidence type="ECO:0000256" key="4">
    <source>
        <dbReference type="ARBA" id="ARBA00022448"/>
    </source>
</evidence>
<dbReference type="SUPFAM" id="SSF143243">
    <property type="entry name" value="Nqo5-like"/>
    <property type="match status" value="1"/>
</dbReference>
<dbReference type="PANTHER" id="PTHR10884:SF14">
    <property type="entry name" value="NADH DEHYDROGENASE [UBIQUINONE] IRON-SULFUR PROTEIN 3, MITOCHONDRIAL"/>
    <property type="match status" value="1"/>
</dbReference>
<evidence type="ECO:0000259" key="11">
    <source>
        <dbReference type="Pfam" id="PF00329"/>
    </source>
</evidence>
<evidence type="ECO:0000256" key="1">
    <source>
        <dbReference type="ARBA" id="ARBA00004173"/>
    </source>
</evidence>
<evidence type="ECO:0000256" key="9">
    <source>
        <dbReference type="RuleBase" id="RU003456"/>
    </source>
</evidence>
<comment type="similarity">
    <text evidence="2 9">Belongs to the complex I 30 kDa subunit family.</text>
</comment>
<evidence type="ECO:0000256" key="8">
    <source>
        <dbReference type="ARBA" id="ARBA00049551"/>
    </source>
</evidence>
<evidence type="ECO:0000313" key="12">
    <source>
        <dbReference type="EMBL" id="VBB27593.1"/>
    </source>
</evidence>
<evidence type="ECO:0000256" key="7">
    <source>
        <dbReference type="ARBA" id="ARBA00023075"/>
    </source>
</evidence>
<feature type="domain" description="NADH:ubiquinone oxidoreductase 30kDa subunit" evidence="11">
    <location>
        <begin position="125"/>
        <end position="244"/>
    </location>
</feature>
<proteinExistence type="inferred from homology"/>
<dbReference type="Pfam" id="PF00329">
    <property type="entry name" value="Complex1_30kDa"/>
    <property type="match status" value="1"/>
</dbReference>
<organism evidence="12 13">
    <name type="scientific">Acanthocheilonema viteae</name>
    <name type="common">Filarial nematode worm</name>
    <name type="synonym">Dipetalonema viteae</name>
    <dbReference type="NCBI Taxonomy" id="6277"/>
    <lineage>
        <taxon>Eukaryota</taxon>
        <taxon>Metazoa</taxon>
        <taxon>Ecdysozoa</taxon>
        <taxon>Nematoda</taxon>
        <taxon>Chromadorea</taxon>
        <taxon>Rhabditida</taxon>
        <taxon>Spirurina</taxon>
        <taxon>Spiruromorpha</taxon>
        <taxon>Filarioidea</taxon>
        <taxon>Onchocercidae</taxon>
        <taxon>Acanthocheilonema</taxon>
    </lineage>
</organism>
<comment type="subcellular location">
    <subcellularLocation>
        <location evidence="1">Mitochondrion</location>
    </subcellularLocation>
</comment>